<reference evidence="3" key="1">
    <citation type="submission" date="2015-11" db="EMBL/GenBank/DDBJ databases">
        <authorList>
            <person name="Tobias N.J."/>
            <person name="Mishra B."/>
            <person name="Gupta D.K."/>
            <person name="Thines M."/>
            <person name="Stinear T.P."/>
            <person name="Bode H.B."/>
        </authorList>
    </citation>
    <scope>NUCLEOTIDE SEQUENCE [LARGE SCALE GENOMIC DNA]</scope>
    <source>
        <strain evidence="3">PB45.5</strain>
    </source>
</reference>
<dbReference type="AlphaFoldDB" id="A0A1B8YHJ4"/>
<comment type="caution">
    <text evidence="2">The sequence shown here is derived from an EMBL/GenBank/DDBJ whole genome shotgun (WGS) entry which is preliminary data.</text>
</comment>
<evidence type="ECO:0000256" key="1">
    <source>
        <dbReference type="SAM" id="Phobius"/>
    </source>
</evidence>
<dbReference type="Proteomes" id="UP000092665">
    <property type="component" value="Unassembled WGS sequence"/>
</dbReference>
<keyword evidence="1" id="KW-0812">Transmembrane</keyword>
<keyword evidence="1" id="KW-0472">Membrane</keyword>
<keyword evidence="1" id="KW-1133">Transmembrane helix</keyword>
<feature type="transmembrane region" description="Helical" evidence="1">
    <location>
        <begin position="6"/>
        <end position="22"/>
    </location>
</feature>
<proteinExistence type="predicted"/>
<evidence type="ECO:0000313" key="2">
    <source>
        <dbReference type="EMBL" id="OCA54600.1"/>
    </source>
</evidence>
<keyword evidence="3" id="KW-1185">Reference proteome</keyword>
<name>A0A1B8YHJ4_9GAMM</name>
<accession>A0A1B8YHJ4</accession>
<organism evidence="2 3">
    <name type="scientific">Photorhabdus namnaonensis</name>
    <dbReference type="NCBI Taxonomy" id="1851568"/>
    <lineage>
        <taxon>Bacteria</taxon>
        <taxon>Pseudomonadati</taxon>
        <taxon>Pseudomonadota</taxon>
        <taxon>Gammaproteobacteria</taxon>
        <taxon>Enterobacterales</taxon>
        <taxon>Morganellaceae</taxon>
        <taxon>Photorhabdus</taxon>
    </lineage>
</organism>
<dbReference type="EMBL" id="LOIC01000063">
    <property type="protein sequence ID" value="OCA54600.1"/>
    <property type="molecule type" value="Genomic_DNA"/>
</dbReference>
<sequence length="31" mass="3728">MIYITNISVISVLYMLLNFYLLDLKSNQYEL</sequence>
<protein>
    <submittedName>
        <fullName evidence="2">Uncharacterized protein</fullName>
    </submittedName>
</protein>
<evidence type="ECO:0000313" key="3">
    <source>
        <dbReference type="Proteomes" id="UP000092665"/>
    </source>
</evidence>
<gene>
    <name evidence="2" type="ORF">Phpb_02241</name>
</gene>